<gene>
    <name evidence="9" type="ORF">QQ020_00960</name>
</gene>
<dbReference type="InterPro" id="IPR050250">
    <property type="entry name" value="Macrolide_Exporter_MacB"/>
</dbReference>
<evidence type="ECO:0000256" key="1">
    <source>
        <dbReference type="ARBA" id="ARBA00004651"/>
    </source>
</evidence>
<evidence type="ECO:0000313" key="10">
    <source>
        <dbReference type="Proteomes" id="UP001172083"/>
    </source>
</evidence>
<feature type="transmembrane region" description="Helical" evidence="6">
    <location>
        <begin position="825"/>
        <end position="843"/>
    </location>
</feature>
<feature type="transmembrane region" description="Helical" evidence="6">
    <location>
        <begin position="513"/>
        <end position="536"/>
    </location>
</feature>
<sequence length="892" mass="100913">MRHKADATGQLLRLLEWFCPPELYEGIAGDLLEKFEVEVKLLGMKKARRNFFWGVIWFFRPEIILRNKLSFNPINIIMLKSHLKVAGKRIWARKTNSFVNISGLTLGIVCTLIIAMVIRYELSFDSYHSNADRTYRIVRVSQIEGQLEYRTGVVPALPIALRNDLSGLEKVTAMSYQRNAQVNVIDDKGNTIEKFQEGEGCAIVDESFFEVFDFNGTNFKWLLGDAKSALTAPNTVVLTRSIAEKYFQGINVLGRIIKLEKMLDLKVTGIVEDLPANTDFPFKLLMSHATLQQWRGDSFVTDWNSLSDVYQSYVVLREGVSKTDIEQQIAQIHAANVFKEISSFRSYVLQPLAQVHSDVRFGNYNLRIVTVESIWALGIIGGFLLVMICINFINLSTAQAITRSGEVGIRKVMGSTRWQVVGQAITETLLMIIIASAVAMMASTLILNKAQPLIGFDIPNEPYADGFVWVCLLILIVVITGLAGIYPALVLSRYRPVQAMKKNLDTSSGGFRLRRILLVTQFTIMQILIISTFIAVRQMHLFKEVNMGFDKEAVINVEIPNRSEDKLATFRNDMLSLSSIDKVSFSLSLPSGLKRPRWFWDIRKKGTDASENLVYEYQSVDHQYLDLYDIKLLAGRGFIEADGTDYIIINQTLSSDLGFANPGEAVNSQVIVNGQTMTVIGVMQDFYSNSFKEHFDKVGLVKSPPDYRLASLKLNGPDGKVASYDNLRQSLEYIKRKWDEHFPESVFTYSFLDENVEAFYKEEARLSRLFQLFSFVFLMIGCLGLYGLVSFIVNRKTKEMAIRKVLGASVSQILLLFSKDYLRQIAVAFVLATPVAYYLMSAWLNGFAKQIELHWWYFVGPGVFVLFTALLSVGGQTWKSATANPSNKLRNE</sequence>
<dbReference type="PANTHER" id="PTHR30572:SF18">
    <property type="entry name" value="ABC-TYPE MACROLIDE FAMILY EXPORT SYSTEM PERMEASE COMPONENT 2"/>
    <property type="match status" value="1"/>
</dbReference>
<keyword evidence="5 6" id="KW-0472">Membrane</keyword>
<accession>A0ABT8KYR9</accession>
<proteinExistence type="predicted"/>
<feature type="transmembrane region" description="Helical" evidence="6">
    <location>
        <begin position="769"/>
        <end position="793"/>
    </location>
</feature>
<protein>
    <submittedName>
        <fullName evidence="9">ABC transporter permease</fullName>
    </submittedName>
</protein>
<feature type="transmembrane region" description="Helical" evidence="6">
    <location>
        <begin position="467"/>
        <end position="492"/>
    </location>
</feature>
<dbReference type="Proteomes" id="UP001172083">
    <property type="component" value="Unassembled WGS sequence"/>
</dbReference>
<evidence type="ECO:0000256" key="4">
    <source>
        <dbReference type="ARBA" id="ARBA00022989"/>
    </source>
</evidence>
<organism evidence="9 10">
    <name type="scientific">Agaribacillus aureus</name>
    <dbReference type="NCBI Taxonomy" id="3051825"/>
    <lineage>
        <taxon>Bacteria</taxon>
        <taxon>Pseudomonadati</taxon>
        <taxon>Bacteroidota</taxon>
        <taxon>Cytophagia</taxon>
        <taxon>Cytophagales</taxon>
        <taxon>Splendidivirgaceae</taxon>
        <taxon>Agaribacillus</taxon>
    </lineage>
</organism>
<dbReference type="InterPro" id="IPR047699">
    <property type="entry name" value="Permease_put_prefix"/>
</dbReference>
<evidence type="ECO:0000259" key="7">
    <source>
        <dbReference type="Pfam" id="PF02687"/>
    </source>
</evidence>
<dbReference type="Pfam" id="PF12704">
    <property type="entry name" value="MacB_PCD"/>
    <property type="match status" value="2"/>
</dbReference>
<dbReference type="PANTHER" id="PTHR30572">
    <property type="entry name" value="MEMBRANE COMPONENT OF TRANSPORTER-RELATED"/>
    <property type="match status" value="1"/>
</dbReference>
<comment type="subcellular location">
    <subcellularLocation>
        <location evidence="1">Cell membrane</location>
        <topology evidence="1">Multi-pass membrane protein</topology>
    </subcellularLocation>
</comment>
<dbReference type="EMBL" id="JAUJEB010000001">
    <property type="protein sequence ID" value="MDN5210585.1"/>
    <property type="molecule type" value="Genomic_DNA"/>
</dbReference>
<evidence type="ECO:0000256" key="6">
    <source>
        <dbReference type="SAM" id="Phobius"/>
    </source>
</evidence>
<dbReference type="InterPro" id="IPR003838">
    <property type="entry name" value="ABC3_permease_C"/>
</dbReference>
<reference evidence="9" key="1">
    <citation type="submission" date="2023-06" db="EMBL/GenBank/DDBJ databases">
        <title>Genomic of Agaribacillus aureum.</title>
        <authorList>
            <person name="Wang G."/>
        </authorList>
    </citation>
    <scope>NUCLEOTIDE SEQUENCE</scope>
    <source>
        <strain evidence="9">BMA12</strain>
    </source>
</reference>
<comment type="caution">
    <text evidence="9">The sequence shown here is derived from an EMBL/GenBank/DDBJ whole genome shotgun (WGS) entry which is preliminary data.</text>
</comment>
<dbReference type="Pfam" id="PF02687">
    <property type="entry name" value="FtsX"/>
    <property type="match status" value="2"/>
</dbReference>
<dbReference type="RefSeq" id="WP_346755928.1">
    <property type="nucleotide sequence ID" value="NZ_JAUJEB010000001.1"/>
</dbReference>
<keyword evidence="10" id="KW-1185">Reference proteome</keyword>
<feature type="transmembrane region" description="Helical" evidence="6">
    <location>
        <begin position="374"/>
        <end position="393"/>
    </location>
</feature>
<keyword evidence="4 6" id="KW-1133">Transmembrane helix</keyword>
<name>A0ABT8KYR9_9BACT</name>
<feature type="transmembrane region" description="Helical" evidence="6">
    <location>
        <begin position="98"/>
        <end position="120"/>
    </location>
</feature>
<keyword evidence="2" id="KW-1003">Cell membrane</keyword>
<dbReference type="NCBIfam" id="NF038404">
    <property type="entry name" value="perm_prefix_2"/>
    <property type="match status" value="1"/>
</dbReference>
<feature type="domain" description="ABC3 transporter permease C-terminal" evidence="7">
    <location>
        <begin position="379"/>
        <end position="494"/>
    </location>
</feature>
<feature type="domain" description="ABC3 transporter permease C-terminal" evidence="7">
    <location>
        <begin position="772"/>
        <end position="885"/>
    </location>
</feature>
<evidence type="ECO:0000313" key="9">
    <source>
        <dbReference type="EMBL" id="MDN5210585.1"/>
    </source>
</evidence>
<evidence type="ECO:0000256" key="2">
    <source>
        <dbReference type="ARBA" id="ARBA00022475"/>
    </source>
</evidence>
<dbReference type="InterPro" id="IPR025857">
    <property type="entry name" value="MacB_PCD"/>
</dbReference>
<keyword evidence="3 6" id="KW-0812">Transmembrane</keyword>
<feature type="transmembrane region" description="Helical" evidence="6">
    <location>
        <begin position="855"/>
        <end position="873"/>
    </location>
</feature>
<feature type="domain" description="MacB-like periplasmic core" evidence="8">
    <location>
        <begin position="617"/>
        <end position="690"/>
    </location>
</feature>
<feature type="transmembrane region" description="Helical" evidence="6">
    <location>
        <begin position="420"/>
        <end position="447"/>
    </location>
</feature>
<evidence type="ECO:0000256" key="3">
    <source>
        <dbReference type="ARBA" id="ARBA00022692"/>
    </source>
</evidence>
<evidence type="ECO:0000259" key="8">
    <source>
        <dbReference type="Pfam" id="PF12704"/>
    </source>
</evidence>
<evidence type="ECO:0000256" key="5">
    <source>
        <dbReference type="ARBA" id="ARBA00023136"/>
    </source>
</evidence>
<feature type="domain" description="MacB-like periplasmic core" evidence="8">
    <location>
        <begin position="97"/>
        <end position="331"/>
    </location>
</feature>